<reference evidence="2 3" key="1">
    <citation type="submission" date="2018-07" db="EMBL/GenBank/DDBJ databases">
        <title>Modular assembly of carbohydrate-degrading microbial communities in the ocean.</title>
        <authorList>
            <person name="Enke T.N."/>
            <person name="Datta M.S."/>
            <person name="Schwartzman J.A."/>
            <person name="Cermak N."/>
            <person name="Schmitz D.A."/>
            <person name="Barrere J."/>
            <person name="Cordero O.X."/>
        </authorList>
    </citation>
    <scope>NUCLEOTIDE SEQUENCE [LARGE SCALE GENOMIC DNA]</scope>
    <source>
        <strain evidence="2 3">C3M10</strain>
    </source>
</reference>
<protein>
    <submittedName>
        <fullName evidence="2">TIGR02217 family protein</fullName>
    </submittedName>
</protein>
<sequence length="210" mass="23502">MNFHEVRFPASLSFGSAGGPERRTDVVTLANGFEERNTPWAHSRRRYDAGLGMRSLDDVEDLISFFEARRGQMFAFRWKDWSDFKSGRASAEHSFDDQVIGTGNGAETQFQISKTYRSGSFEYSRPITKPVLGTVRMGLEREELREGVDYEVDVTTGLITLSNAPAEGVQVMAGFEFDVPVRFDTDRIQTSVASFQAGDVPNVPVVEVRV</sequence>
<dbReference type="EMBL" id="QOCE01000038">
    <property type="protein sequence ID" value="RBW52949.1"/>
    <property type="molecule type" value="Genomic_DNA"/>
</dbReference>
<comment type="caution">
    <text evidence="2">The sequence shown here is derived from an EMBL/GenBank/DDBJ whole genome shotgun (WGS) entry which is preliminary data.</text>
</comment>
<dbReference type="NCBIfam" id="TIGR02217">
    <property type="entry name" value="chp_TIGR02217"/>
    <property type="match status" value="1"/>
</dbReference>
<evidence type="ECO:0000313" key="2">
    <source>
        <dbReference type="EMBL" id="RBW52949.1"/>
    </source>
</evidence>
<feature type="domain" description="DUF2460" evidence="1">
    <location>
        <begin position="4"/>
        <end position="209"/>
    </location>
</feature>
<dbReference type="RefSeq" id="WP_113824663.1">
    <property type="nucleotide sequence ID" value="NZ_QOCE01000038.1"/>
</dbReference>
<organism evidence="2 3">
    <name type="scientific">Phaeobacter gallaeciensis</name>
    <dbReference type="NCBI Taxonomy" id="60890"/>
    <lineage>
        <taxon>Bacteria</taxon>
        <taxon>Pseudomonadati</taxon>
        <taxon>Pseudomonadota</taxon>
        <taxon>Alphaproteobacteria</taxon>
        <taxon>Rhodobacterales</taxon>
        <taxon>Roseobacteraceae</taxon>
        <taxon>Phaeobacter</taxon>
    </lineage>
</organism>
<gene>
    <name evidence="2" type="ORF">DS909_15645</name>
</gene>
<accession>A0A366WWX6</accession>
<proteinExistence type="predicted"/>
<evidence type="ECO:0000313" key="3">
    <source>
        <dbReference type="Proteomes" id="UP000252706"/>
    </source>
</evidence>
<dbReference type="InterPro" id="IPR011740">
    <property type="entry name" value="DUF2460"/>
</dbReference>
<evidence type="ECO:0000259" key="1">
    <source>
        <dbReference type="Pfam" id="PF09343"/>
    </source>
</evidence>
<dbReference type="Proteomes" id="UP000252706">
    <property type="component" value="Unassembled WGS sequence"/>
</dbReference>
<name>A0A366WWX6_9RHOB</name>
<dbReference type="Pfam" id="PF09343">
    <property type="entry name" value="DUF2460"/>
    <property type="match status" value="1"/>
</dbReference>
<dbReference type="STRING" id="1423144.Gal_01560"/>
<dbReference type="AlphaFoldDB" id="A0A366WWX6"/>
<dbReference type="OrthoDB" id="1685145at2"/>